<evidence type="ECO:0000313" key="3">
    <source>
        <dbReference type="Proteomes" id="UP000316304"/>
    </source>
</evidence>
<evidence type="ECO:0000259" key="1">
    <source>
        <dbReference type="Pfam" id="PF08388"/>
    </source>
</evidence>
<feature type="domain" description="Group II intron maturase-specific" evidence="1">
    <location>
        <begin position="87"/>
        <end position="162"/>
    </location>
</feature>
<dbReference type="Proteomes" id="UP000316304">
    <property type="component" value="Unassembled WGS sequence"/>
</dbReference>
<accession>A0A5C6CGL6</accession>
<dbReference type="Pfam" id="PF08388">
    <property type="entry name" value="GIIM"/>
    <property type="match status" value="1"/>
</dbReference>
<reference evidence="2 3" key="1">
    <citation type="submission" date="2019-02" db="EMBL/GenBank/DDBJ databases">
        <title>Deep-cultivation of Planctomycetes and their phenomic and genomic characterization uncovers novel biology.</title>
        <authorList>
            <person name="Wiegand S."/>
            <person name="Jogler M."/>
            <person name="Boedeker C."/>
            <person name="Pinto D."/>
            <person name="Vollmers J."/>
            <person name="Rivas-Marin E."/>
            <person name="Kohn T."/>
            <person name="Peeters S.H."/>
            <person name="Heuer A."/>
            <person name="Rast P."/>
            <person name="Oberbeckmann S."/>
            <person name="Bunk B."/>
            <person name="Jeske O."/>
            <person name="Meyerdierks A."/>
            <person name="Storesund J.E."/>
            <person name="Kallscheuer N."/>
            <person name="Luecker S."/>
            <person name="Lage O.M."/>
            <person name="Pohl T."/>
            <person name="Merkel B.J."/>
            <person name="Hornburger P."/>
            <person name="Mueller R.-W."/>
            <person name="Bruemmer F."/>
            <person name="Labrenz M."/>
            <person name="Spormann A.M."/>
            <person name="Op Den Camp H."/>
            <person name="Overmann J."/>
            <person name="Amann R."/>
            <person name="Jetten M.S.M."/>
            <person name="Mascher T."/>
            <person name="Medema M.H."/>
            <person name="Devos D.P."/>
            <person name="Kaster A.-K."/>
            <person name="Ovreas L."/>
            <person name="Rohde M."/>
            <person name="Galperin M.Y."/>
            <person name="Jogler C."/>
        </authorList>
    </citation>
    <scope>NUCLEOTIDE SEQUENCE [LARGE SCALE GENOMIC DNA]</scope>
    <source>
        <strain evidence="2 3">Pla52o</strain>
    </source>
</reference>
<organism evidence="2 3">
    <name type="scientific">Novipirellula galeiformis</name>
    <dbReference type="NCBI Taxonomy" id="2528004"/>
    <lineage>
        <taxon>Bacteria</taxon>
        <taxon>Pseudomonadati</taxon>
        <taxon>Planctomycetota</taxon>
        <taxon>Planctomycetia</taxon>
        <taxon>Pirellulales</taxon>
        <taxon>Pirellulaceae</taxon>
        <taxon>Novipirellula</taxon>
    </lineage>
</organism>
<proteinExistence type="predicted"/>
<dbReference type="AlphaFoldDB" id="A0A5C6CGL6"/>
<gene>
    <name evidence="2" type="ORF">Pla52o_23970</name>
</gene>
<keyword evidence="3" id="KW-1185">Reference proteome</keyword>
<dbReference type="InterPro" id="IPR013597">
    <property type="entry name" value="Mat_intron_G2"/>
</dbReference>
<name>A0A5C6CGL6_9BACT</name>
<evidence type="ECO:0000313" key="2">
    <source>
        <dbReference type="EMBL" id="TWU22867.1"/>
    </source>
</evidence>
<sequence length="228" mass="26408">MSREVHVRFCEGLGVRFPRATRLVIFVKSDAAAHRVYASVERFLTLTLKLHVNHDKRSVCKTQVLEYVGYEFRGYGGPFRVSRKKLDAFKRSVSEIFRRNRGISMKKRFAEFRSYAIGWLGYFQLDQVKTTFSTLDKWLRRRVRACYSKQWRKPKTRRRNLMSFGLSYRDARPFAFSGKGAWRLAKTSGVQRALSNEYLNSEGLPESSRALATACILATNRPRSGPAC</sequence>
<comment type="caution">
    <text evidence="2">The sequence shown here is derived from an EMBL/GenBank/DDBJ whole genome shotgun (WGS) entry which is preliminary data.</text>
</comment>
<dbReference type="EMBL" id="SJPT01000004">
    <property type="protein sequence ID" value="TWU22867.1"/>
    <property type="molecule type" value="Genomic_DNA"/>
</dbReference>
<dbReference type="RefSeq" id="WP_315852942.1">
    <property type="nucleotide sequence ID" value="NZ_SJPT01000004.1"/>
</dbReference>
<protein>
    <submittedName>
        <fullName evidence="2">Group II intron, maturase-specific domain</fullName>
    </submittedName>
</protein>